<comment type="similarity">
    <text evidence="1">Belongs to the DadA oxidoreductase family.</text>
</comment>
<dbReference type="GO" id="GO:0055130">
    <property type="term" value="P:D-alanine catabolic process"/>
    <property type="evidence" value="ECO:0007669"/>
    <property type="project" value="TreeGrafter"/>
</dbReference>
<name>A0A2P7S4D5_9HYPH</name>
<evidence type="ECO:0000256" key="1">
    <source>
        <dbReference type="ARBA" id="ARBA00009410"/>
    </source>
</evidence>
<evidence type="ECO:0000256" key="2">
    <source>
        <dbReference type="ARBA" id="ARBA00023002"/>
    </source>
</evidence>
<evidence type="ECO:0000313" key="5">
    <source>
        <dbReference type="EMBL" id="PSJ57343.1"/>
    </source>
</evidence>
<keyword evidence="3" id="KW-0812">Transmembrane</keyword>
<evidence type="ECO:0000313" key="6">
    <source>
        <dbReference type="Proteomes" id="UP000240653"/>
    </source>
</evidence>
<gene>
    <name evidence="5" type="ORF">C7I85_22380</name>
</gene>
<dbReference type="SUPFAM" id="SSF51905">
    <property type="entry name" value="FAD/NAD(P)-binding domain"/>
    <property type="match status" value="1"/>
</dbReference>
<dbReference type="PANTHER" id="PTHR13847:SF280">
    <property type="entry name" value="D-AMINO ACID DEHYDROGENASE"/>
    <property type="match status" value="1"/>
</dbReference>
<dbReference type="GO" id="GO:0005737">
    <property type="term" value="C:cytoplasm"/>
    <property type="evidence" value="ECO:0007669"/>
    <property type="project" value="TreeGrafter"/>
</dbReference>
<feature type="domain" description="FAD dependent oxidoreductase" evidence="4">
    <location>
        <begin position="19"/>
        <end position="412"/>
    </location>
</feature>
<dbReference type="Proteomes" id="UP000240653">
    <property type="component" value="Unassembled WGS sequence"/>
</dbReference>
<accession>A0A2P7S4D5</accession>
<dbReference type="InterPro" id="IPR036188">
    <property type="entry name" value="FAD/NAD-bd_sf"/>
</dbReference>
<dbReference type="Gene3D" id="3.50.50.60">
    <property type="entry name" value="FAD/NAD(P)-binding domain"/>
    <property type="match status" value="2"/>
</dbReference>
<dbReference type="AlphaFoldDB" id="A0A2P7S4D5"/>
<dbReference type="EMBL" id="PXYL01000014">
    <property type="protein sequence ID" value="PSJ57343.1"/>
    <property type="molecule type" value="Genomic_DNA"/>
</dbReference>
<dbReference type="InterPro" id="IPR006076">
    <property type="entry name" value="FAD-dep_OxRdtase"/>
</dbReference>
<dbReference type="Pfam" id="PF01266">
    <property type="entry name" value="DAO"/>
    <property type="match status" value="1"/>
</dbReference>
<keyword evidence="2" id="KW-0560">Oxidoreductase</keyword>
<protein>
    <submittedName>
        <fullName evidence="5">FAD-dependent oxidoreductase</fullName>
    </submittedName>
</protein>
<proteinExistence type="inferred from homology"/>
<keyword evidence="3" id="KW-0472">Membrane</keyword>
<dbReference type="GO" id="GO:0008718">
    <property type="term" value="F:D-amino-acid dehydrogenase activity"/>
    <property type="evidence" value="ECO:0007669"/>
    <property type="project" value="TreeGrafter"/>
</dbReference>
<keyword evidence="6" id="KW-1185">Reference proteome</keyword>
<feature type="transmembrane region" description="Helical" evidence="3">
    <location>
        <begin position="20"/>
        <end position="37"/>
    </location>
</feature>
<comment type="caution">
    <text evidence="5">The sequence shown here is derived from an EMBL/GenBank/DDBJ whole genome shotgun (WGS) entry which is preliminary data.</text>
</comment>
<evidence type="ECO:0000259" key="4">
    <source>
        <dbReference type="Pfam" id="PF01266"/>
    </source>
</evidence>
<reference evidence="5 6" key="1">
    <citation type="submission" date="2018-03" db="EMBL/GenBank/DDBJ databases">
        <title>The draft genome of Mesorhizobium soli JCM 19897.</title>
        <authorList>
            <person name="Li L."/>
            <person name="Liu L."/>
            <person name="Liang L."/>
            <person name="Wang T."/>
            <person name="Zhang X."/>
        </authorList>
    </citation>
    <scope>NUCLEOTIDE SEQUENCE [LARGE SCALE GENOMIC DNA]</scope>
    <source>
        <strain evidence="5 6">JCM 19897</strain>
    </source>
</reference>
<organism evidence="5 6">
    <name type="scientific">Pseudaminobacter soli</name>
    <name type="common">ex Li et al. 2025</name>
    <dbReference type="NCBI Taxonomy" id="1295366"/>
    <lineage>
        <taxon>Bacteria</taxon>
        <taxon>Pseudomonadati</taxon>
        <taxon>Pseudomonadota</taxon>
        <taxon>Alphaproteobacteria</taxon>
        <taxon>Hyphomicrobiales</taxon>
        <taxon>Phyllobacteriaceae</taxon>
        <taxon>Pseudaminobacter</taxon>
    </lineage>
</organism>
<dbReference type="GO" id="GO:0005886">
    <property type="term" value="C:plasma membrane"/>
    <property type="evidence" value="ECO:0007669"/>
    <property type="project" value="TreeGrafter"/>
</dbReference>
<dbReference type="OrthoDB" id="9787190at2"/>
<dbReference type="RefSeq" id="WP_106726242.1">
    <property type="nucleotide sequence ID" value="NZ_PXYL01000014.1"/>
</dbReference>
<sequence>MGPVVDPVPTRDTRPGAADVVIVGGGIIGVSAALFLARSGVSVVLCEKGYIAGEQSSRNWGWVRRMGRDPRELPLIVEALKLWPQMEELVGEDVGFRRTGILYLCEDDSDIPHHEDWLKRAGNYALDTRLIEGKALSALMPGATRSFRAALHTPSDGRAEPQKAAPAIARAAQRAGARILAPCAVRSIETEGGRISGVVTEQGVIRTSTVIVAGGAWSSRLCGSLGLRLPQLTVRASVMRTGPVEGGPDGAAWGKDFAYRKRLDGGYTLADGTLNFHHISPNSFRYFRDFLPMLSQEWRMVRLRAGLDFFTGPFGLSPSVEPGQSVYERHRTLDPAPVTARLDLVRKKMEEMFPVLKGVPIEQRWAGFIDATPDAVPVISPVKSLPGLVIATGFSGHGFGIGPAAGQLAANLATGDTPIVDPTPFRYERFIDGTKPRPTTGV</sequence>
<evidence type="ECO:0000256" key="3">
    <source>
        <dbReference type="SAM" id="Phobius"/>
    </source>
</evidence>
<keyword evidence="3" id="KW-1133">Transmembrane helix</keyword>
<dbReference type="PANTHER" id="PTHR13847">
    <property type="entry name" value="SARCOSINE DEHYDROGENASE-RELATED"/>
    <property type="match status" value="1"/>
</dbReference>
<dbReference type="Gene3D" id="3.30.9.10">
    <property type="entry name" value="D-Amino Acid Oxidase, subunit A, domain 2"/>
    <property type="match status" value="2"/>
</dbReference>